<gene>
    <name evidence="1" type="ORF">HEB94_003332</name>
</gene>
<dbReference type="RefSeq" id="WP_192750603.1">
    <property type="nucleotide sequence ID" value="NZ_BAABJL010000147.1"/>
</dbReference>
<protein>
    <submittedName>
        <fullName evidence="1">Uncharacterized protein</fullName>
    </submittedName>
</protein>
<keyword evidence="2" id="KW-1185">Reference proteome</keyword>
<reference evidence="1" key="1">
    <citation type="submission" date="2020-10" db="EMBL/GenBank/DDBJ databases">
        <title>Sequencing the genomes of 1000 actinobacteria strains.</title>
        <authorList>
            <person name="Klenk H.-P."/>
        </authorList>
    </citation>
    <scope>NUCLEOTIDE SEQUENCE</scope>
    <source>
        <strain evidence="1">DSM 45354</strain>
    </source>
</reference>
<evidence type="ECO:0000313" key="1">
    <source>
        <dbReference type="EMBL" id="MBE1606484.1"/>
    </source>
</evidence>
<dbReference type="AlphaFoldDB" id="A0A927R9H0"/>
<accession>A0A927R9H0</accession>
<proteinExistence type="predicted"/>
<dbReference type="Proteomes" id="UP000638648">
    <property type="component" value="Unassembled WGS sequence"/>
</dbReference>
<sequence>MTELWPGFSPTNHPVALFDGERTWLFRHPSPPEEFRQASDAEGALVFDGRHPAVVGSSLVDLGGVTTATVLQGDRPDVQAEIAHETFHVFCRVRHPAWAANEVSALTYPVEDPEVLTLRRLEAEALRRAVLEGAAGWAVVAASLRQDRFERLPESAVRYERDLERYEGLAFYVEGKWAGAIRCVEALATPSRPDDIRRAAYHTGEAMAVLLDKFAPGWADALEANDTLELDGLLRAAVAGQASKEFSADERAEVARSAREAVAAMETQRRLRREAFLARHGRIVLTALSPNAFEVAGYDPMNIEHLGRGEVLHTRFLKLRGEGVELEVFDSPALTESAGAHPLHDGIRRVTFTSMGDAS</sequence>
<comment type="caution">
    <text evidence="1">The sequence shown here is derived from an EMBL/GenBank/DDBJ whole genome shotgun (WGS) entry which is preliminary data.</text>
</comment>
<evidence type="ECO:0000313" key="2">
    <source>
        <dbReference type="Proteomes" id="UP000638648"/>
    </source>
</evidence>
<dbReference type="EMBL" id="JADBEM010000001">
    <property type="protein sequence ID" value="MBE1606484.1"/>
    <property type="molecule type" value="Genomic_DNA"/>
</dbReference>
<organism evidence="1 2">
    <name type="scientific">Actinopolymorpha pittospori</name>
    <dbReference type="NCBI Taxonomy" id="648752"/>
    <lineage>
        <taxon>Bacteria</taxon>
        <taxon>Bacillati</taxon>
        <taxon>Actinomycetota</taxon>
        <taxon>Actinomycetes</taxon>
        <taxon>Propionibacteriales</taxon>
        <taxon>Actinopolymorphaceae</taxon>
        <taxon>Actinopolymorpha</taxon>
    </lineage>
</organism>
<name>A0A927R9H0_9ACTN</name>